<feature type="transmembrane region" description="Helical" evidence="1">
    <location>
        <begin position="141"/>
        <end position="159"/>
    </location>
</feature>
<gene>
    <name evidence="2" type="ORF">AB0C36_00255</name>
</gene>
<keyword evidence="1" id="KW-0472">Membrane</keyword>
<protein>
    <submittedName>
        <fullName evidence="2">Anthrone oxygenase family protein</fullName>
    </submittedName>
</protein>
<dbReference type="InterPro" id="IPR013901">
    <property type="entry name" value="Anthrone_oxy"/>
</dbReference>
<evidence type="ECO:0000256" key="1">
    <source>
        <dbReference type="SAM" id="Phobius"/>
    </source>
</evidence>
<evidence type="ECO:0000313" key="3">
    <source>
        <dbReference type="Proteomes" id="UP001551482"/>
    </source>
</evidence>
<evidence type="ECO:0000313" key="2">
    <source>
        <dbReference type="EMBL" id="MEU8131920.1"/>
    </source>
</evidence>
<organism evidence="2 3">
    <name type="scientific">Streptodolium elevatio</name>
    <dbReference type="NCBI Taxonomy" id="3157996"/>
    <lineage>
        <taxon>Bacteria</taxon>
        <taxon>Bacillati</taxon>
        <taxon>Actinomycetota</taxon>
        <taxon>Actinomycetes</taxon>
        <taxon>Kitasatosporales</taxon>
        <taxon>Streptomycetaceae</taxon>
        <taxon>Streptodolium</taxon>
    </lineage>
</organism>
<feature type="transmembrane region" description="Helical" evidence="1">
    <location>
        <begin position="56"/>
        <end position="78"/>
    </location>
</feature>
<accession>A0ABV3D856</accession>
<dbReference type="EMBL" id="JBEZFP010000001">
    <property type="protein sequence ID" value="MEU8131920.1"/>
    <property type="molecule type" value="Genomic_DNA"/>
</dbReference>
<feature type="transmembrane region" description="Helical" evidence="1">
    <location>
        <begin position="6"/>
        <end position="35"/>
    </location>
</feature>
<sequence>MDGTLFALTLATALGSIAMGGVFYGFSVLVMPGLAQVPAKDATGVMQGINRSAITFRFLSVFMGTTVASLGLGIWALVDWHGDYSGFLVAGAATYLVAGFMLTVGYHVPRNEALDKVTAGTPEADRMWAAYLVDWTRMNHVRGLAGIVAGGLLIAGIAAG</sequence>
<reference evidence="2 3" key="1">
    <citation type="submission" date="2024-06" db="EMBL/GenBank/DDBJ databases">
        <title>The Natural Products Discovery Center: Release of the First 8490 Sequenced Strains for Exploring Actinobacteria Biosynthetic Diversity.</title>
        <authorList>
            <person name="Kalkreuter E."/>
            <person name="Kautsar S.A."/>
            <person name="Yang D."/>
            <person name="Bader C.D."/>
            <person name="Teijaro C.N."/>
            <person name="Fluegel L."/>
            <person name="Davis C.M."/>
            <person name="Simpson J.R."/>
            <person name="Lauterbach L."/>
            <person name="Steele A.D."/>
            <person name="Gui C."/>
            <person name="Meng S."/>
            <person name="Li G."/>
            <person name="Viehrig K."/>
            <person name="Ye F."/>
            <person name="Su P."/>
            <person name="Kiefer A.F."/>
            <person name="Nichols A."/>
            <person name="Cepeda A.J."/>
            <person name="Yan W."/>
            <person name="Fan B."/>
            <person name="Jiang Y."/>
            <person name="Adhikari A."/>
            <person name="Zheng C.-J."/>
            <person name="Schuster L."/>
            <person name="Cowan T.M."/>
            <person name="Smanski M.J."/>
            <person name="Chevrette M.G."/>
            <person name="De Carvalho L.P.S."/>
            <person name="Shen B."/>
        </authorList>
    </citation>
    <scope>NUCLEOTIDE SEQUENCE [LARGE SCALE GENOMIC DNA]</scope>
    <source>
        <strain evidence="2 3">NPDC048946</strain>
    </source>
</reference>
<keyword evidence="3" id="KW-1185">Reference proteome</keyword>
<name>A0ABV3D856_9ACTN</name>
<keyword evidence="1" id="KW-0812">Transmembrane</keyword>
<dbReference type="RefSeq" id="WP_358346909.1">
    <property type="nucleotide sequence ID" value="NZ_JBEZFP010000001.1"/>
</dbReference>
<dbReference type="Proteomes" id="UP001551482">
    <property type="component" value="Unassembled WGS sequence"/>
</dbReference>
<proteinExistence type="predicted"/>
<comment type="caution">
    <text evidence="2">The sequence shown here is derived from an EMBL/GenBank/DDBJ whole genome shotgun (WGS) entry which is preliminary data.</text>
</comment>
<feature type="transmembrane region" description="Helical" evidence="1">
    <location>
        <begin position="84"/>
        <end position="106"/>
    </location>
</feature>
<dbReference type="Pfam" id="PF08592">
    <property type="entry name" value="Anthrone_oxy"/>
    <property type="match status" value="1"/>
</dbReference>
<keyword evidence="1" id="KW-1133">Transmembrane helix</keyword>